<dbReference type="Proteomes" id="UP000814243">
    <property type="component" value="Unassembled WGS sequence"/>
</dbReference>
<proteinExistence type="predicted"/>
<sequence length="80" mass="9711">MSYFELNLETWRQLWRVLEMCDILLLIVDVRYAVYKLDVVKVSSVCAQKVRLRSLKPARRSSREKWISLLGRRRLKKRLM</sequence>
<organism evidence="3 4">
    <name type="scientific">Spodoptera exigua</name>
    <name type="common">Beet armyworm</name>
    <name type="synonym">Noctua fulgens</name>
    <dbReference type="NCBI Taxonomy" id="7107"/>
    <lineage>
        <taxon>Eukaryota</taxon>
        <taxon>Metazoa</taxon>
        <taxon>Ecdysozoa</taxon>
        <taxon>Arthropoda</taxon>
        <taxon>Hexapoda</taxon>
        <taxon>Insecta</taxon>
        <taxon>Pterygota</taxon>
        <taxon>Neoptera</taxon>
        <taxon>Endopterygota</taxon>
        <taxon>Lepidoptera</taxon>
        <taxon>Glossata</taxon>
        <taxon>Ditrysia</taxon>
        <taxon>Noctuoidea</taxon>
        <taxon>Noctuidae</taxon>
        <taxon>Amphipyrinae</taxon>
        <taxon>Spodoptera</taxon>
    </lineage>
</organism>
<gene>
    <name evidence="3" type="ORF">HF086_017279</name>
</gene>
<dbReference type="GO" id="GO:0003924">
    <property type="term" value="F:GTPase activity"/>
    <property type="evidence" value="ECO:0007669"/>
    <property type="project" value="InterPro"/>
</dbReference>
<name>A0A922S7J6_SPOEX</name>
<keyword evidence="1" id="KW-0547">Nucleotide-binding</keyword>
<reference evidence="3" key="1">
    <citation type="journal article" date="2021" name="G3 (Bethesda)">
        <title>Genome and transcriptome analysis of the beet armyworm Spodoptera exigua reveals targets for pest control. .</title>
        <authorList>
            <person name="Simon S."/>
            <person name="Breeschoten T."/>
            <person name="Jansen H.J."/>
            <person name="Dirks R.P."/>
            <person name="Schranz M.E."/>
            <person name="Ros V.I.D."/>
        </authorList>
    </citation>
    <scope>NUCLEOTIDE SEQUENCE</scope>
    <source>
        <strain evidence="3">TB_SE_WUR_2020</strain>
    </source>
</reference>
<comment type="caution">
    <text evidence="3">The sequence shown here is derived from an EMBL/GenBank/DDBJ whole genome shotgun (WGS) entry which is preliminary data.</text>
</comment>
<dbReference type="AlphaFoldDB" id="A0A922S7J6"/>
<dbReference type="InterPro" id="IPR043358">
    <property type="entry name" value="GNL1-like"/>
</dbReference>
<evidence type="ECO:0000256" key="1">
    <source>
        <dbReference type="ARBA" id="ARBA00022741"/>
    </source>
</evidence>
<dbReference type="GO" id="GO:0005525">
    <property type="term" value="F:GTP binding"/>
    <property type="evidence" value="ECO:0007669"/>
    <property type="project" value="UniProtKB-KW"/>
</dbReference>
<protein>
    <submittedName>
        <fullName evidence="3">Uncharacterized protein</fullName>
    </submittedName>
</protein>
<evidence type="ECO:0000313" key="3">
    <source>
        <dbReference type="EMBL" id="KAH9627736.1"/>
    </source>
</evidence>
<keyword evidence="2" id="KW-0342">GTP-binding</keyword>
<dbReference type="PANTHER" id="PTHR45709:SF3">
    <property type="entry name" value="GUANINE NUCLEOTIDE-BINDING PROTEIN-LIKE 1"/>
    <property type="match status" value="1"/>
</dbReference>
<evidence type="ECO:0000313" key="4">
    <source>
        <dbReference type="Proteomes" id="UP000814243"/>
    </source>
</evidence>
<evidence type="ECO:0000256" key="2">
    <source>
        <dbReference type="ARBA" id="ARBA00023134"/>
    </source>
</evidence>
<accession>A0A922S7J6</accession>
<dbReference type="EMBL" id="JACEFF010000941">
    <property type="protein sequence ID" value="KAH9627736.1"/>
    <property type="molecule type" value="Genomic_DNA"/>
</dbReference>
<dbReference type="PANTHER" id="PTHR45709">
    <property type="entry name" value="LARGE SUBUNIT GTPASE 1 HOMOLOG-RELATED"/>
    <property type="match status" value="1"/>
</dbReference>